<accession>A0ABX9V3H8</accession>
<evidence type="ECO:0000313" key="4">
    <source>
        <dbReference type="Proteomes" id="UP000269134"/>
    </source>
</evidence>
<keyword evidence="3" id="KW-0378">Hydrolase</keyword>
<evidence type="ECO:0000256" key="1">
    <source>
        <dbReference type="SAM" id="SignalP"/>
    </source>
</evidence>
<dbReference type="NCBIfam" id="NF007052">
    <property type="entry name" value="PRK09505.1-2"/>
    <property type="match status" value="1"/>
</dbReference>
<dbReference type="EC" id="3.2.1.1" evidence="3"/>
<proteinExistence type="predicted"/>
<feature type="chain" id="PRO_5045934718" evidence="1">
    <location>
        <begin position="26"/>
        <end position="687"/>
    </location>
</feature>
<dbReference type="InterPro" id="IPR006047">
    <property type="entry name" value="GH13_cat_dom"/>
</dbReference>
<dbReference type="InterPro" id="IPR017853">
    <property type="entry name" value="GH"/>
</dbReference>
<dbReference type="SMART" id="SM00642">
    <property type="entry name" value="Aamy"/>
    <property type="match status" value="1"/>
</dbReference>
<dbReference type="RefSeq" id="WP_043942558.1">
    <property type="nucleotide sequence ID" value="NZ_DALZUG010000003.1"/>
</dbReference>
<dbReference type="PANTHER" id="PTHR10357:SF209">
    <property type="entry name" value="PERIPLASMIC ALPHA-AMYLASE"/>
    <property type="match status" value="1"/>
</dbReference>
<dbReference type="SUPFAM" id="SSF51445">
    <property type="entry name" value="(Trans)glycosidases"/>
    <property type="match status" value="1"/>
</dbReference>
<dbReference type="GeneID" id="84609835"/>
<dbReference type="NCBIfam" id="NF007060">
    <property type="entry name" value="PRK09505.2-5"/>
    <property type="match status" value="1"/>
</dbReference>
<reference evidence="3 4" key="1">
    <citation type="submission" date="2018-10" db="EMBL/GenBank/DDBJ databases">
        <title>Pseudomonas sp. GL14 genome.</title>
        <authorList>
            <person name="Peng J."/>
            <person name="Liu Z.-P."/>
        </authorList>
    </citation>
    <scope>NUCLEOTIDE SEQUENCE [LARGE SCALE GENOMIC DNA]</scope>
    <source>
        <strain evidence="3 4">GL14</strain>
    </source>
</reference>
<keyword evidence="1" id="KW-0732">Signal</keyword>
<evidence type="ECO:0000259" key="2">
    <source>
        <dbReference type="SMART" id="SM00642"/>
    </source>
</evidence>
<evidence type="ECO:0000313" key="3">
    <source>
        <dbReference type="EMBL" id="RMI00322.1"/>
    </source>
</evidence>
<dbReference type="Pfam" id="PF00128">
    <property type="entry name" value="Alpha-amylase"/>
    <property type="match status" value="2"/>
</dbReference>
<dbReference type="Proteomes" id="UP000269134">
    <property type="component" value="Unassembled WGS sequence"/>
</dbReference>
<name>A0ABX9V3H8_9GAMM</name>
<feature type="domain" description="Glycosyl hydrolase family 13 catalytic" evidence="2">
    <location>
        <begin position="197"/>
        <end position="651"/>
    </location>
</feature>
<keyword evidence="4" id="KW-1185">Reference proteome</keyword>
<comment type="caution">
    <text evidence="3">The sequence shown here is derived from an EMBL/GenBank/DDBJ whole genome shotgun (WGS) entry which is preliminary data.</text>
</comment>
<feature type="signal peptide" evidence="1">
    <location>
        <begin position="1"/>
        <end position="25"/>
    </location>
</feature>
<dbReference type="Gene3D" id="3.20.20.80">
    <property type="entry name" value="Glycosidases"/>
    <property type="match status" value="2"/>
</dbReference>
<dbReference type="PANTHER" id="PTHR10357">
    <property type="entry name" value="ALPHA-AMYLASE FAMILY MEMBER"/>
    <property type="match status" value="1"/>
</dbReference>
<gene>
    <name evidence="3" type="ORF">EA795_12385</name>
</gene>
<organism evidence="3 4">
    <name type="scientific">Stutzerimonas nitrititolerans</name>
    <dbReference type="NCBI Taxonomy" id="2482751"/>
    <lineage>
        <taxon>Bacteria</taxon>
        <taxon>Pseudomonadati</taxon>
        <taxon>Pseudomonadota</taxon>
        <taxon>Gammaproteobacteria</taxon>
        <taxon>Pseudomonadales</taxon>
        <taxon>Pseudomonadaceae</taxon>
        <taxon>Stutzerimonas</taxon>
    </lineage>
</organism>
<protein>
    <submittedName>
        <fullName evidence="3">Alpha-amylase</fullName>
        <ecNumber evidence="3">3.2.1.1</ecNumber>
    </submittedName>
</protein>
<dbReference type="GO" id="GO:0004556">
    <property type="term" value="F:alpha-amylase activity"/>
    <property type="evidence" value="ECO:0007669"/>
    <property type="project" value="UniProtKB-EC"/>
</dbReference>
<dbReference type="EMBL" id="RFFL01000009">
    <property type="protein sequence ID" value="RMI00322.1"/>
    <property type="molecule type" value="Genomic_DNA"/>
</dbReference>
<keyword evidence="3" id="KW-0326">Glycosidase</keyword>
<sequence length="687" mass="76990">MRPLLPLSPSILALCFGLFAMTAQAEPTVHIRLDGQPLQPSWEMLGDDRFAAELDLQPGQLVLGARDADSQPLKPFQRHELDERSRFDFSVTEPGRYRLLVQTGEGANLRLLPIRQKEAATETVCQPWNGEALDVPVAGVFADGQRLRDGYSGQTAVVSNGRISLTPAPDSGGLLLLEADGAAPEPAHDWRNANVYFVLTDRFANGDPGNDRSYGREPDGEEEIGTFHGGDLKGLTGKLDYLAELGISALWISAPYEQIHGWVGGGDKGDFRHYAYHGYYALDFTQLDANMGSEDDLRELIAQAHARGIRVLFDVVLNHAGYSTLADMQRYDFGALRDGMAQYLPQQWTQWQPESFENLHAYHNLIDYQHPAWTNWWGKDWVRAGVADYPTPPSVLIDPLKGSLAFLPDFRTESEAAVSLPEFLRHKQPTRAVERDGYRVRDYLSEWLSFWVREFGVDGFRADTVKHVEPAAWAQLRQQADEARRDWSRANPDDPFAGEPFWMVGEVFGHGPETSDYSANGFDALINFGFQEEVAGNVSDCLRKAENSYAHYAELLADNPQHNFMSYASSHDTSLFFARHQDLQRQRDLASALLLSPGAVQIYYGDESARPFGPTGSDPFQGTRSDMNWDDHGKPEIAALIEHWQRLGQFRARHPAIGAGSHRQLSEQPYAFVREQGDDRVIVVQGR</sequence>